<name>A0A396JUH7_MEDTR</name>
<dbReference type="EMBL" id="PSQE01000001">
    <property type="protein sequence ID" value="RHN80914.1"/>
    <property type="molecule type" value="Genomic_DNA"/>
</dbReference>
<feature type="region of interest" description="Disordered" evidence="1">
    <location>
        <begin position="88"/>
        <end position="107"/>
    </location>
</feature>
<dbReference type="AlphaFoldDB" id="A0A396JUH7"/>
<dbReference type="PANTHER" id="PTHR31293:SF12">
    <property type="entry name" value="RNI-LIKE SUPERFAMILY PROTEIN"/>
    <property type="match status" value="1"/>
</dbReference>
<evidence type="ECO:0000259" key="3">
    <source>
        <dbReference type="PROSITE" id="PS50181"/>
    </source>
</evidence>
<keyword evidence="2" id="KW-1133">Transmembrane helix</keyword>
<dbReference type="SMART" id="SM00579">
    <property type="entry name" value="FBD"/>
    <property type="match status" value="1"/>
</dbReference>
<keyword evidence="2" id="KW-0812">Transmembrane</keyword>
<dbReference type="SUPFAM" id="SSF81383">
    <property type="entry name" value="F-box domain"/>
    <property type="match status" value="1"/>
</dbReference>
<dbReference type="InterPro" id="IPR001810">
    <property type="entry name" value="F-box_dom"/>
</dbReference>
<proteinExistence type="predicted"/>
<feature type="compositionally biased region" description="Basic residues" evidence="1">
    <location>
        <begin position="94"/>
        <end position="107"/>
    </location>
</feature>
<dbReference type="InterPro" id="IPR055294">
    <property type="entry name" value="FBL60-like"/>
</dbReference>
<dbReference type="Pfam" id="PF00646">
    <property type="entry name" value="F-box"/>
    <property type="match status" value="1"/>
</dbReference>
<dbReference type="InterPro" id="IPR036047">
    <property type="entry name" value="F-box-like_dom_sf"/>
</dbReference>
<reference evidence="4" key="1">
    <citation type="journal article" date="2018" name="Nat. Plants">
        <title>Whole-genome landscape of Medicago truncatula symbiotic genes.</title>
        <authorList>
            <person name="Pecrix Y."/>
            <person name="Gamas P."/>
            <person name="Carrere S."/>
        </authorList>
    </citation>
    <scope>NUCLEOTIDE SEQUENCE</scope>
    <source>
        <tissue evidence="4">Leaves</tissue>
    </source>
</reference>
<accession>A0A396JUH7</accession>
<dbReference type="Gene3D" id="1.20.1280.50">
    <property type="match status" value="1"/>
</dbReference>
<evidence type="ECO:0000256" key="1">
    <source>
        <dbReference type="SAM" id="MobiDB-lite"/>
    </source>
</evidence>
<keyword evidence="2" id="KW-0472">Membrane</keyword>
<dbReference type="PANTHER" id="PTHR31293">
    <property type="entry name" value="RNI-LIKE SUPERFAMILY PROTEIN"/>
    <property type="match status" value="1"/>
</dbReference>
<dbReference type="CDD" id="cd22160">
    <property type="entry name" value="F-box_AtFBL13-like"/>
    <property type="match status" value="1"/>
</dbReference>
<dbReference type="Gramene" id="rna4898">
    <property type="protein sequence ID" value="RHN80914.1"/>
    <property type="gene ID" value="gene4898"/>
</dbReference>
<feature type="transmembrane region" description="Helical" evidence="2">
    <location>
        <begin position="20"/>
        <end position="37"/>
    </location>
</feature>
<dbReference type="OrthoDB" id="1425134at2759"/>
<gene>
    <name evidence="4" type="ORF">MtrunA17_Chr1g0193401</name>
</gene>
<comment type="caution">
    <text evidence="4">The sequence shown here is derived from an EMBL/GenBank/DDBJ whole genome shotgun (WGS) entry which is preliminary data.</text>
</comment>
<dbReference type="PROSITE" id="PS50181">
    <property type="entry name" value="FBOX"/>
    <property type="match status" value="1"/>
</dbReference>
<dbReference type="InterPro" id="IPR006566">
    <property type="entry name" value="FBD"/>
</dbReference>
<feature type="domain" description="F-box" evidence="3">
    <location>
        <begin position="178"/>
        <end position="231"/>
    </location>
</feature>
<dbReference type="InterPro" id="IPR053781">
    <property type="entry name" value="F-box_AtFBL13-like"/>
</dbReference>
<sequence>MGFCYTTIVLDSITNYTMELFTIATFLTLFVVYRIVISPNVSTSLKTKLDNGEKCCSNEENEATNVINKTTEGSFNFVFNSVQTKENMKSGSNRTRKKNRVKKSTKRATRDTRWLNYQTFITKLDFGDIRYSDSFPSQICTHCKVSCYSAFSVSDKVCYDDLTLCQRCALYNGGNNLDDRISDLPDELLCYILSFLPMKLAFTTTVLSKRWTLLCCSLLVLRLNDQTFKDYEAFYQFCRFMDTLMLSPLTTSQPIKAFLLNCCIKHRAQNSKFNVTKWLEVAKRRRVEEFHLTLYYHNLKPIIFISQTLVVLKLKRLNVGNDTLCVDLPSLKTLYLQLVYFKNQKDYINFLSACPILEDFHAKSIYIHSEMNHDEYDAPKGLKSLTLSKLIRARISSMDVLFNGINNVEFLRITTESRNQEASFKVIPVFPNLIHIDLVFCHHSFHCWDGVVELLRCCSKLQILSIRKWTETNSSKEWKCPVAVLECISSHLRSCTILNFEGSADDLRFARYILHNASLLQDMRIEVTANGILLEKSRIIKELYSYPRISTTCKLSFEFK</sequence>
<dbReference type="Pfam" id="PF08387">
    <property type="entry name" value="FBD"/>
    <property type="match status" value="1"/>
</dbReference>
<dbReference type="SUPFAM" id="SSF52047">
    <property type="entry name" value="RNI-like"/>
    <property type="match status" value="1"/>
</dbReference>
<organism evidence="4">
    <name type="scientific">Medicago truncatula</name>
    <name type="common">Barrel medic</name>
    <name type="synonym">Medicago tribuloides</name>
    <dbReference type="NCBI Taxonomy" id="3880"/>
    <lineage>
        <taxon>Eukaryota</taxon>
        <taxon>Viridiplantae</taxon>
        <taxon>Streptophyta</taxon>
        <taxon>Embryophyta</taxon>
        <taxon>Tracheophyta</taxon>
        <taxon>Spermatophyta</taxon>
        <taxon>Magnoliopsida</taxon>
        <taxon>eudicotyledons</taxon>
        <taxon>Gunneridae</taxon>
        <taxon>Pentapetalae</taxon>
        <taxon>rosids</taxon>
        <taxon>fabids</taxon>
        <taxon>Fabales</taxon>
        <taxon>Fabaceae</taxon>
        <taxon>Papilionoideae</taxon>
        <taxon>50 kb inversion clade</taxon>
        <taxon>NPAAA clade</taxon>
        <taxon>Hologalegina</taxon>
        <taxon>IRL clade</taxon>
        <taxon>Trifolieae</taxon>
        <taxon>Medicago</taxon>
    </lineage>
</organism>
<evidence type="ECO:0000256" key="2">
    <source>
        <dbReference type="SAM" id="Phobius"/>
    </source>
</evidence>
<dbReference type="Proteomes" id="UP000265566">
    <property type="component" value="Chromosome 1"/>
</dbReference>
<evidence type="ECO:0000313" key="4">
    <source>
        <dbReference type="EMBL" id="RHN80914.1"/>
    </source>
</evidence>
<protein>
    <submittedName>
        <fullName evidence="4">Putative F-box domain, FBD domain, leucine-rich repeat domain, L domain-containing protein</fullName>
    </submittedName>
</protein>